<reference evidence="3 4" key="1">
    <citation type="submission" date="2020-12" db="EMBL/GenBank/DDBJ databases">
        <title>FDA dAtabase for Regulatory Grade micrObial Sequences (FDA-ARGOS): Supporting development and validation of Infectious Disease Dx tests.</title>
        <authorList>
            <person name="Sproer C."/>
            <person name="Gronow S."/>
            <person name="Severitt S."/>
            <person name="Schroder I."/>
            <person name="Tallon L."/>
            <person name="Sadzewicz L."/>
            <person name="Zhao X."/>
            <person name="Boylan J."/>
            <person name="Ott S."/>
            <person name="Bowen H."/>
            <person name="Vavikolanu K."/>
            <person name="Mehta A."/>
            <person name="Aluvathingal J."/>
            <person name="Nadendla S."/>
            <person name="Lowell S."/>
            <person name="Myers T."/>
            <person name="Yan Y."/>
            <person name="Sichtig H."/>
        </authorList>
    </citation>
    <scope>NUCLEOTIDE SEQUENCE [LARGE SCALE GENOMIC DNA]</scope>
    <source>
        <strain evidence="3 4">FDAARGOS_1053</strain>
    </source>
</reference>
<evidence type="ECO:0000313" key="3">
    <source>
        <dbReference type="EMBL" id="QQB47086.1"/>
    </source>
</evidence>
<dbReference type="NCBIfam" id="TIGR03769">
    <property type="entry name" value="P_ac_wall_RPT"/>
    <property type="match status" value="1"/>
</dbReference>
<dbReference type="RefSeq" id="WP_084037086.1">
    <property type="nucleotide sequence ID" value="NZ_CP066007.1"/>
</dbReference>
<keyword evidence="1" id="KW-0472">Membrane</keyword>
<dbReference type="InterPro" id="IPR022435">
    <property type="entry name" value="Surface-anchored_actinobac"/>
</dbReference>
<protein>
    <submittedName>
        <fullName evidence="3">Choice-of-anchor M domain-containing protein</fullName>
    </submittedName>
</protein>
<feature type="transmembrane region" description="Helical" evidence="1">
    <location>
        <begin position="227"/>
        <end position="247"/>
    </location>
</feature>
<dbReference type="GeneID" id="92761109"/>
<feature type="signal peptide" evidence="2">
    <location>
        <begin position="1"/>
        <end position="23"/>
    </location>
</feature>
<organism evidence="3 4">
    <name type="scientific">Corynebacterium glucuronolyticum</name>
    <dbReference type="NCBI Taxonomy" id="39791"/>
    <lineage>
        <taxon>Bacteria</taxon>
        <taxon>Bacillati</taxon>
        <taxon>Actinomycetota</taxon>
        <taxon>Actinomycetes</taxon>
        <taxon>Mycobacteriales</taxon>
        <taxon>Corynebacteriaceae</taxon>
        <taxon>Corynebacterium</taxon>
    </lineage>
</organism>
<sequence>MKKLAATLAVTLVAALAPVTASAQLTDAALVQTVTDDEPIAPRGTAVRLTEGHADIGPVIVDGHVELLLRDDSATPPTWRYLEDVTVVLADEAVQTVAKGYDFTGAHAGDSVWVVPQTEVTGVPWLGWNTQHPSLNGQDATLHFGTHEGDGDFSVFLQNGGFSTPQVVAETMFVPAGTHAHANWVFTAPGTHTVPLSVTVGETTTNPVPLRFAVEGEEAGTTQQSSLPWWLLGIGALVLVVGIVAVVRGRR</sequence>
<dbReference type="NCBIfam" id="NF038134">
    <property type="entry name" value="choice_anch_M"/>
    <property type="match status" value="1"/>
</dbReference>
<evidence type="ECO:0000256" key="1">
    <source>
        <dbReference type="SAM" id="Phobius"/>
    </source>
</evidence>
<gene>
    <name evidence="3" type="ORF">I6I10_04025</name>
</gene>
<keyword evidence="1" id="KW-0812">Transmembrane</keyword>
<dbReference type="EMBL" id="CP066007">
    <property type="protein sequence ID" value="QQB47086.1"/>
    <property type="molecule type" value="Genomic_DNA"/>
</dbReference>
<dbReference type="Proteomes" id="UP000596145">
    <property type="component" value="Chromosome"/>
</dbReference>
<dbReference type="OrthoDB" id="4424311at2"/>
<proteinExistence type="predicted"/>
<accession>A0A7T4JVP6</accession>
<name>A0A7T4JVP6_9CORY</name>
<keyword evidence="2" id="KW-0732">Signal</keyword>
<feature type="chain" id="PRO_5034681358" evidence="2">
    <location>
        <begin position="24"/>
        <end position="251"/>
    </location>
</feature>
<evidence type="ECO:0000313" key="4">
    <source>
        <dbReference type="Proteomes" id="UP000596145"/>
    </source>
</evidence>
<keyword evidence="1" id="KW-1133">Transmembrane helix</keyword>
<dbReference type="AlphaFoldDB" id="A0A7T4JVP6"/>
<evidence type="ECO:0000256" key="2">
    <source>
        <dbReference type="SAM" id="SignalP"/>
    </source>
</evidence>